<dbReference type="Proteomes" id="UP000030104">
    <property type="component" value="Unassembled WGS sequence"/>
</dbReference>
<comment type="caution">
    <text evidence="1">The sequence shown here is derived from an EMBL/GenBank/DDBJ whole genome shotgun (WGS) entry which is preliminary data.</text>
</comment>
<evidence type="ECO:0000313" key="1">
    <source>
        <dbReference type="EMBL" id="KGO69846.1"/>
    </source>
</evidence>
<accession>A0A0A2KSG3</accession>
<name>A0A0A2KSG3_PENIT</name>
<dbReference type="HOGENOM" id="CLU_3377290_0_0_1"/>
<evidence type="ECO:0000313" key="2">
    <source>
        <dbReference type="Proteomes" id="UP000030104"/>
    </source>
</evidence>
<dbReference type="EMBL" id="JQGA01001117">
    <property type="protein sequence ID" value="KGO69846.1"/>
    <property type="molecule type" value="Genomic_DNA"/>
</dbReference>
<protein>
    <submittedName>
        <fullName evidence="1">Uncharacterized protein</fullName>
    </submittedName>
</protein>
<proteinExistence type="predicted"/>
<dbReference type="OrthoDB" id="10354771at2759"/>
<reference evidence="1 2" key="1">
    <citation type="journal article" date="2015" name="Mol. Plant Microbe Interact.">
        <title>Genome, transcriptome, and functional analyses of Penicillium expansum provide new insights into secondary metabolism and pathogenicity.</title>
        <authorList>
            <person name="Ballester A.R."/>
            <person name="Marcet-Houben M."/>
            <person name="Levin E."/>
            <person name="Sela N."/>
            <person name="Selma-Lazaro C."/>
            <person name="Carmona L."/>
            <person name="Wisniewski M."/>
            <person name="Droby S."/>
            <person name="Gonzalez-Candelas L."/>
            <person name="Gabaldon T."/>
        </authorList>
    </citation>
    <scope>NUCLEOTIDE SEQUENCE [LARGE SCALE GENOMIC DNA]</scope>
    <source>
        <strain evidence="1 2">PHI-1</strain>
    </source>
</reference>
<organism evidence="1 2">
    <name type="scientific">Penicillium italicum</name>
    <name type="common">Blue mold</name>
    <dbReference type="NCBI Taxonomy" id="40296"/>
    <lineage>
        <taxon>Eukaryota</taxon>
        <taxon>Fungi</taxon>
        <taxon>Dikarya</taxon>
        <taxon>Ascomycota</taxon>
        <taxon>Pezizomycotina</taxon>
        <taxon>Eurotiomycetes</taxon>
        <taxon>Eurotiomycetidae</taxon>
        <taxon>Eurotiales</taxon>
        <taxon>Aspergillaceae</taxon>
        <taxon>Penicillium</taxon>
    </lineage>
</organism>
<dbReference type="AlphaFoldDB" id="A0A0A2KSG3"/>
<gene>
    <name evidence="1" type="ORF">PITC_043090</name>
</gene>
<keyword evidence="2" id="KW-1185">Reference proteome</keyword>
<sequence length="34" mass="3916">MVIKALSEEFKIPLCVFIGHANLDWKSWPDLSLN</sequence>